<comment type="caution">
    <text evidence="1">The sequence shown here is derived from an EMBL/GenBank/DDBJ whole genome shotgun (WGS) entry which is preliminary data.</text>
</comment>
<name>A0A084T0A8_9BACT</name>
<protein>
    <recommendedName>
        <fullName evidence="3">Lipoprotein</fullName>
    </recommendedName>
</protein>
<gene>
    <name evidence="1" type="ORF">Q664_05070</name>
</gene>
<dbReference type="AlphaFoldDB" id="A0A084T0A8"/>
<evidence type="ECO:0008006" key="3">
    <source>
        <dbReference type="Google" id="ProtNLM"/>
    </source>
</evidence>
<sequence length="306" mass="32832">MPPSSRRVLPLAVVLCVALSGCSHIVYSRGAMSAEAANIDADENPEGQPFDFSQRSVKADTQEIALLDSSGLVCASLMTAGDAMASAEGRRKQAERNREFGFLTYKYRVAAPGEFGGYPCGVFVKWSTVNEYRGFQPGAEGQVPSFGEAGLMLSGWDEFLLPGLYFGGGTRPAVGFYSEASVPGSDDIYLRLPINLGFMIAPHWAGGLALRATAGFDIVGLALMAKSQPFRNGFWVPLDYGAYLSWTLPVFSYGSLTAMAGWGKEVQVNNSDLMFTQGQWLGQLSLVIDYGAIFSGQSASTGEKKM</sequence>
<accession>A0A084T0A8</accession>
<reference evidence="1 2" key="1">
    <citation type="submission" date="2014-07" db="EMBL/GenBank/DDBJ databases">
        <title>Draft Genome Sequence of Gephyronic Acid Producer, Cystobacter violaceus Strain Cb vi76.</title>
        <authorList>
            <person name="Stevens D.C."/>
            <person name="Young J."/>
            <person name="Carmichael R."/>
            <person name="Tan J."/>
            <person name="Taylor R.E."/>
        </authorList>
    </citation>
    <scope>NUCLEOTIDE SEQUENCE [LARGE SCALE GENOMIC DNA]</scope>
    <source>
        <strain evidence="1 2">Cb vi76</strain>
    </source>
</reference>
<dbReference type="RefSeq" id="WP_043390344.1">
    <property type="nucleotide sequence ID" value="NZ_JPMI01000026.1"/>
</dbReference>
<dbReference type="EMBL" id="JPMI01000026">
    <property type="protein sequence ID" value="KFA94143.1"/>
    <property type="molecule type" value="Genomic_DNA"/>
</dbReference>
<evidence type="ECO:0000313" key="2">
    <source>
        <dbReference type="Proteomes" id="UP000028547"/>
    </source>
</evidence>
<organism evidence="1 2">
    <name type="scientific">Archangium violaceum Cb vi76</name>
    <dbReference type="NCBI Taxonomy" id="1406225"/>
    <lineage>
        <taxon>Bacteria</taxon>
        <taxon>Pseudomonadati</taxon>
        <taxon>Myxococcota</taxon>
        <taxon>Myxococcia</taxon>
        <taxon>Myxococcales</taxon>
        <taxon>Cystobacterineae</taxon>
        <taxon>Archangiaceae</taxon>
        <taxon>Archangium</taxon>
    </lineage>
</organism>
<proteinExistence type="predicted"/>
<evidence type="ECO:0000313" key="1">
    <source>
        <dbReference type="EMBL" id="KFA94143.1"/>
    </source>
</evidence>
<dbReference type="Proteomes" id="UP000028547">
    <property type="component" value="Unassembled WGS sequence"/>
</dbReference>
<dbReference type="PROSITE" id="PS51257">
    <property type="entry name" value="PROKAR_LIPOPROTEIN"/>
    <property type="match status" value="1"/>
</dbReference>